<dbReference type="HOGENOM" id="CLU_3031432_0_0_6"/>
<evidence type="ECO:0000313" key="1">
    <source>
        <dbReference type="EMBL" id="CDH33786.1"/>
    </source>
</evidence>
<comment type="caution">
    <text evidence="1">The sequence shown here is derived from an EMBL/GenBank/DDBJ whole genome shotgun (WGS) entry which is preliminary data.</text>
</comment>
<dbReference type="Proteomes" id="UP000028480">
    <property type="component" value="Unassembled WGS sequence"/>
</dbReference>
<protein>
    <submittedName>
        <fullName evidence="1">Uncharacterized protein</fullName>
    </submittedName>
</protein>
<evidence type="ECO:0000313" key="2">
    <source>
        <dbReference type="Proteomes" id="UP000028480"/>
    </source>
</evidence>
<proteinExistence type="predicted"/>
<sequence length="55" mass="6504">MDQKVISVLKFYKTYRQTAQRLGCLQNSQTEMCEKNFSKFQFSIQSHSESLIICH</sequence>
<accession>A0A077QNF5</accession>
<name>A0A077QNF5_XENBV</name>
<organism evidence="1 2">
    <name type="scientific">Xenorhabdus bovienii str. Intermedium</name>
    <dbReference type="NCBI Taxonomy" id="1379677"/>
    <lineage>
        <taxon>Bacteria</taxon>
        <taxon>Pseudomonadati</taxon>
        <taxon>Pseudomonadota</taxon>
        <taxon>Gammaproteobacteria</taxon>
        <taxon>Enterobacterales</taxon>
        <taxon>Morganellaceae</taxon>
        <taxon>Xenorhabdus</taxon>
    </lineage>
</organism>
<gene>
    <name evidence="1" type="ORF">XBI1_280002</name>
</gene>
<dbReference type="AlphaFoldDB" id="A0A077QNF5"/>
<reference evidence="1" key="1">
    <citation type="submission" date="2013-07" db="EMBL/GenBank/DDBJ databases">
        <title>Sub-species coevolution in mutualistic symbiosis.</title>
        <authorList>
            <person name="Murfin K."/>
            <person name="Klassen J."/>
            <person name="Lee M."/>
            <person name="Forst S."/>
            <person name="Stock P."/>
            <person name="Goodrich-Blair H."/>
        </authorList>
    </citation>
    <scope>NUCLEOTIDE SEQUENCE [LARGE SCALE GENOMIC DNA]</scope>
    <source>
        <strain evidence="1">Intermedium</strain>
    </source>
</reference>
<dbReference type="EMBL" id="CBTB010000201">
    <property type="protein sequence ID" value="CDH33786.1"/>
    <property type="molecule type" value="Genomic_DNA"/>
</dbReference>